<feature type="transmembrane region" description="Helical" evidence="6">
    <location>
        <begin position="223"/>
        <end position="243"/>
    </location>
</feature>
<sequence>MVVGAAARLTPLRRNLALFALALGGFGIGVTEFAVMGLLPDIARELLPGFSQSPDTVIAQAGVLISAYALGVVVGAPTFAVLAARMSQSRLAFWLLGLFIVGTVASALMPTFGTLAVFRFVAALPHGAYFGVASLLAARLMGPGSQGRGVALAMSGLTLANVFGVPMATWLGQLFGWRIAFVFVALIFTVALLLALAVLPRFPGNPERSPLRELSALRNPRTWIMIAVGSVGFGGFFAVYSYIAEVTTRETGLDAGVVPWVLASLGVGMTLGNLLGGWASDRDLRRTITWGFTSFIVVLALYTQLAQSAVGLFVSVFLLGLTSSTLIPSIQTRLIRISDEAALLGAAVNHAAFNVGNSLGAWLGGIVIARGLGYLAPGWVGVALAVLGFALALLSLAVERRDKARDLNTVGIPVAGE</sequence>
<dbReference type="PANTHER" id="PTHR43124:SF3">
    <property type="entry name" value="CHLORAMPHENICOL EFFLUX PUMP RV0191"/>
    <property type="match status" value="1"/>
</dbReference>
<feature type="transmembrane region" description="Helical" evidence="6">
    <location>
        <begin position="342"/>
        <end position="368"/>
    </location>
</feature>
<accession>A0A4P6KBL6</accession>
<comment type="subcellular location">
    <subcellularLocation>
        <location evidence="1">Cell membrane</location>
        <topology evidence="1">Multi-pass membrane protein</topology>
    </subcellularLocation>
</comment>
<protein>
    <submittedName>
        <fullName evidence="8">MFS transporter</fullName>
    </submittedName>
</protein>
<evidence type="ECO:0000256" key="3">
    <source>
        <dbReference type="ARBA" id="ARBA00022692"/>
    </source>
</evidence>
<dbReference type="GO" id="GO:0005886">
    <property type="term" value="C:plasma membrane"/>
    <property type="evidence" value="ECO:0007669"/>
    <property type="project" value="UniProtKB-SubCell"/>
</dbReference>
<evidence type="ECO:0000256" key="6">
    <source>
        <dbReference type="SAM" id="Phobius"/>
    </source>
</evidence>
<dbReference type="InterPro" id="IPR050189">
    <property type="entry name" value="MFS_Efflux_Transporters"/>
</dbReference>
<dbReference type="Proteomes" id="UP000289260">
    <property type="component" value="Chromosome"/>
</dbReference>
<reference evidence="8 9" key="1">
    <citation type="submission" date="2019-02" db="EMBL/GenBank/DDBJ databases">
        <authorList>
            <person name="Sun L."/>
            <person name="Pan D."/>
            <person name="Wu X."/>
        </authorList>
    </citation>
    <scope>NUCLEOTIDE SEQUENCE [LARGE SCALE GENOMIC DNA]</scope>
    <source>
        <strain evidence="8 9">JW-1</strain>
    </source>
</reference>
<dbReference type="PANTHER" id="PTHR43124">
    <property type="entry name" value="PURINE EFFLUX PUMP PBUE"/>
    <property type="match status" value="1"/>
</dbReference>
<dbReference type="CDD" id="cd17324">
    <property type="entry name" value="MFS_NepI_like"/>
    <property type="match status" value="1"/>
</dbReference>
<dbReference type="InterPro" id="IPR011701">
    <property type="entry name" value="MFS"/>
</dbReference>
<evidence type="ECO:0000256" key="4">
    <source>
        <dbReference type="ARBA" id="ARBA00022989"/>
    </source>
</evidence>
<feature type="transmembrane region" description="Helical" evidence="6">
    <location>
        <begin position="177"/>
        <end position="202"/>
    </location>
</feature>
<keyword evidence="4 6" id="KW-1133">Transmembrane helix</keyword>
<dbReference type="EMBL" id="CP035806">
    <property type="protein sequence ID" value="QBE47483.1"/>
    <property type="molecule type" value="Genomic_DNA"/>
</dbReference>
<dbReference type="PROSITE" id="PS50850">
    <property type="entry name" value="MFS"/>
    <property type="match status" value="1"/>
</dbReference>
<evidence type="ECO:0000313" key="9">
    <source>
        <dbReference type="Proteomes" id="UP000289260"/>
    </source>
</evidence>
<feature type="transmembrane region" description="Helical" evidence="6">
    <location>
        <begin position="287"/>
        <end position="305"/>
    </location>
</feature>
<evidence type="ECO:0000256" key="2">
    <source>
        <dbReference type="ARBA" id="ARBA00022475"/>
    </source>
</evidence>
<feature type="transmembrane region" description="Helical" evidence="6">
    <location>
        <begin position="150"/>
        <end position="171"/>
    </location>
</feature>
<feature type="transmembrane region" description="Helical" evidence="6">
    <location>
        <begin position="311"/>
        <end position="330"/>
    </location>
</feature>
<dbReference type="InterPro" id="IPR020846">
    <property type="entry name" value="MFS_dom"/>
</dbReference>
<keyword evidence="9" id="KW-1185">Reference proteome</keyword>
<proteinExistence type="predicted"/>
<feature type="transmembrane region" description="Helical" evidence="6">
    <location>
        <begin position="58"/>
        <end position="84"/>
    </location>
</feature>
<keyword evidence="2" id="KW-1003">Cell membrane</keyword>
<evidence type="ECO:0000256" key="5">
    <source>
        <dbReference type="ARBA" id="ARBA00023136"/>
    </source>
</evidence>
<feature type="transmembrane region" description="Helical" evidence="6">
    <location>
        <begin position="91"/>
        <end position="110"/>
    </location>
</feature>
<dbReference type="RefSeq" id="WP_130108641.1">
    <property type="nucleotide sequence ID" value="NZ_CP035806.1"/>
</dbReference>
<dbReference type="Pfam" id="PF07690">
    <property type="entry name" value="MFS_1"/>
    <property type="match status" value="1"/>
</dbReference>
<keyword evidence="3 6" id="KW-0812">Transmembrane</keyword>
<organism evidence="8 9">
    <name type="scientific">Leucobacter triazinivorans</name>
    <dbReference type="NCBI Taxonomy" id="1784719"/>
    <lineage>
        <taxon>Bacteria</taxon>
        <taxon>Bacillati</taxon>
        <taxon>Actinomycetota</taxon>
        <taxon>Actinomycetes</taxon>
        <taxon>Micrococcales</taxon>
        <taxon>Microbacteriaceae</taxon>
        <taxon>Leucobacter</taxon>
    </lineage>
</organism>
<gene>
    <name evidence="8" type="ORF">EVS81_00400</name>
</gene>
<feature type="domain" description="Major facilitator superfamily (MFS) profile" evidence="7">
    <location>
        <begin position="17"/>
        <end position="400"/>
    </location>
</feature>
<dbReference type="GO" id="GO:0022857">
    <property type="term" value="F:transmembrane transporter activity"/>
    <property type="evidence" value="ECO:0007669"/>
    <property type="project" value="InterPro"/>
</dbReference>
<feature type="transmembrane region" description="Helical" evidence="6">
    <location>
        <begin position="374"/>
        <end position="398"/>
    </location>
</feature>
<dbReference type="OrthoDB" id="9814237at2"/>
<evidence type="ECO:0000313" key="8">
    <source>
        <dbReference type="EMBL" id="QBE47483.1"/>
    </source>
</evidence>
<evidence type="ECO:0000259" key="7">
    <source>
        <dbReference type="PROSITE" id="PS50850"/>
    </source>
</evidence>
<feature type="transmembrane region" description="Helical" evidence="6">
    <location>
        <begin position="255"/>
        <end position="275"/>
    </location>
</feature>
<dbReference type="AlphaFoldDB" id="A0A4P6KBL6"/>
<dbReference type="KEGG" id="ltr:EVS81_00400"/>
<dbReference type="Gene3D" id="1.20.1250.20">
    <property type="entry name" value="MFS general substrate transporter like domains"/>
    <property type="match status" value="2"/>
</dbReference>
<evidence type="ECO:0000256" key="1">
    <source>
        <dbReference type="ARBA" id="ARBA00004651"/>
    </source>
</evidence>
<dbReference type="InterPro" id="IPR036259">
    <property type="entry name" value="MFS_trans_sf"/>
</dbReference>
<name>A0A4P6KBL6_9MICO</name>
<dbReference type="SUPFAM" id="SSF103473">
    <property type="entry name" value="MFS general substrate transporter"/>
    <property type="match status" value="1"/>
</dbReference>
<feature type="transmembrane region" description="Helical" evidence="6">
    <location>
        <begin position="116"/>
        <end position="138"/>
    </location>
</feature>
<keyword evidence="5 6" id="KW-0472">Membrane</keyword>
<feature type="transmembrane region" description="Helical" evidence="6">
    <location>
        <begin position="16"/>
        <end position="38"/>
    </location>
</feature>